<dbReference type="Proteomes" id="UP000198549">
    <property type="component" value="Chromosome I"/>
</dbReference>
<proteinExistence type="predicted"/>
<sequence>MVASSVMAIDERNTVIASAYEEQVQVAHEVDSNLVRIRDLSAQSAVRSFQTCRASDALADLANGVNARLKHVQL</sequence>
<gene>
    <name evidence="1" type="ORF">SAMN04490202_5502</name>
</gene>
<organism evidence="1 2">
    <name type="scientific">Pseudomonas reinekei</name>
    <dbReference type="NCBI Taxonomy" id="395598"/>
    <lineage>
        <taxon>Bacteria</taxon>
        <taxon>Pseudomonadati</taxon>
        <taxon>Pseudomonadota</taxon>
        <taxon>Gammaproteobacteria</taxon>
        <taxon>Pseudomonadales</taxon>
        <taxon>Pseudomonadaceae</taxon>
        <taxon>Pseudomonas</taxon>
    </lineage>
</organism>
<dbReference type="AlphaFoldDB" id="A0A1H0ULW6"/>
<evidence type="ECO:0000313" key="1">
    <source>
        <dbReference type="EMBL" id="SDP67189.1"/>
    </source>
</evidence>
<accession>A0A1H0ULW6</accession>
<reference evidence="1 2" key="1">
    <citation type="submission" date="2016-10" db="EMBL/GenBank/DDBJ databases">
        <authorList>
            <person name="de Groot N.N."/>
        </authorList>
    </citation>
    <scope>NUCLEOTIDE SEQUENCE [LARGE SCALE GENOMIC DNA]</scope>
    <source>
        <strain evidence="1 2">BS3776</strain>
    </source>
</reference>
<name>A0A1H0ULW6_PSERE</name>
<evidence type="ECO:0000313" key="2">
    <source>
        <dbReference type="Proteomes" id="UP000198549"/>
    </source>
</evidence>
<protein>
    <submittedName>
        <fullName evidence="1">Methyl-accepting chemotaxis protein</fullName>
    </submittedName>
</protein>
<dbReference type="SUPFAM" id="SSF58104">
    <property type="entry name" value="Methyl-accepting chemotaxis protein (MCP) signaling domain"/>
    <property type="match status" value="1"/>
</dbReference>
<dbReference type="EMBL" id="LT629709">
    <property type="protein sequence ID" value="SDP67189.1"/>
    <property type="molecule type" value="Genomic_DNA"/>
</dbReference>